<organism evidence="1 2">
    <name type="scientific">Pararhizobium capsulatum DSM 1112</name>
    <dbReference type="NCBI Taxonomy" id="1121113"/>
    <lineage>
        <taxon>Bacteria</taxon>
        <taxon>Pseudomonadati</taxon>
        <taxon>Pseudomonadota</taxon>
        <taxon>Alphaproteobacteria</taxon>
        <taxon>Hyphomicrobiales</taxon>
        <taxon>Rhizobiaceae</taxon>
        <taxon>Rhizobium/Agrobacterium group</taxon>
        <taxon>Pararhizobium</taxon>
    </lineage>
</organism>
<dbReference type="EMBL" id="JAUSVF010000006">
    <property type="protein sequence ID" value="MDQ0323974.1"/>
    <property type="molecule type" value="Genomic_DNA"/>
</dbReference>
<gene>
    <name evidence="1" type="ORF">QO002_006181</name>
</gene>
<comment type="caution">
    <text evidence="1">The sequence shown here is derived from an EMBL/GenBank/DDBJ whole genome shotgun (WGS) entry which is preliminary data.</text>
</comment>
<dbReference type="RefSeq" id="WP_307237169.1">
    <property type="nucleotide sequence ID" value="NZ_JAUSVF010000006.1"/>
</dbReference>
<evidence type="ECO:0000313" key="1">
    <source>
        <dbReference type="EMBL" id="MDQ0323974.1"/>
    </source>
</evidence>
<sequence>MPTIQPPAYPGKYEDRFLDCQREIDTRIIDLVSEACRAGWSAQEVLAAVIEVADNLMLGADENDQVNALLSALKNRTAE</sequence>
<accession>A0ABU0C0E2</accession>
<keyword evidence="2" id="KW-1185">Reference proteome</keyword>
<proteinExistence type="predicted"/>
<dbReference type="Proteomes" id="UP001230207">
    <property type="component" value="Unassembled WGS sequence"/>
</dbReference>
<reference evidence="1 2" key="1">
    <citation type="submission" date="2023-07" db="EMBL/GenBank/DDBJ databases">
        <title>Genomic Encyclopedia of Type Strains, Phase IV (KMG-IV): sequencing the most valuable type-strain genomes for metagenomic binning, comparative biology and taxonomic classification.</title>
        <authorList>
            <person name="Goeker M."/>
        </authorList>
    </citation>
    <scope>NUCLEOTIDE SEQUENCE [LARGE SCALE GENOMIC DNA]</scope>
    <source>
        <strain evidence="1 2">DSM 1112</strain>
    </source>
</reference>
<protein>
    <submittedName>
        <fullName evidence="1">Uncharacterized protein</fullName>
    </submittedName>
</protein>
<name>A0ABU0C0E2_9HYPH</name>
<evidence type="ECO:0000313" key="2">
    <source>
        <dbReference type="Proteomes" id="UP001230207"/>
    </source>
</evidence>